<comment type="subcellular location">
    <subcellularLocation>
        <location evidence="1">Cell inner membrane</location>
    </subcellularLocation>
</comment>
<dbReference type="GO" id="GO:0005886">
    <property type="term" value="C:plasma membrane"/>
    <property type="evidence" value="ECO:0007669"/>
    <property type="project" value="UniProtKB-SubCell"/>
</dbReference>
<dbReference type="PANTHER" id="PTHR30606">
    <property type="entry name" value="LIPID A BIOSYNTHESIS LAUROYL ACYLTRANSFERASE"/>
    <property type="match status" value="1"/>
</dbReference>
<dbReference type="InterPro" id="IPR004960">
    <property type="entry name" value="LipA_acyltrans"/>
</dbReference>
<dbReference type="RefSeq" id="WP_130508165.1">
    <property type="nucleotide sequence ID" value="NZ_SHKY01000001.1"/>
</dbReference>
<evidence type="ECO:0000256" key="3">
    <source>
        <dbReference type="ARBA" id="ARBA00022519"/>
    </source>
</evidence>
<keyword evidence="3" id="KW-0997">Cell inner membrane</keyword>
<dbReference type="NCBIfam" id="NF005919">
    <property type="entry name" value="PRK07920.1"/>
    <property type="match status" value="1"/>
</dbReference>
<keyword evidence="8" id="KW-1185">Reference proteome</keyword>
<evidence type="ECO:0000256" key="6">
    <source>
        <dbReference type="ARBA" id="ARBA00023315"/>
    </source>
</evidence>
<reference evidence="7 8" key="1">
    <citation type="submission" date="2019-02" db="EMBL/GenBank/DDBJ databases">
        <title>Sequencing the genomes of 1000 actinobacteria strains.</title>
        <authorList>
            <person name="Klenk H.-P."/>
        </authorList>
    </citation>
    <scope>NUCLEOTIDE SEQUENCE [LARGE SCALE GENOMIC DNA]</scope>
    <source>
        <strain evidence="7 8">DSM 45162</strain>
    </source>
</reference>
<dbReference type="OrthoDB" id="9803456at2"/>
<dbReference type="CDD" id="cd07984">
    <property type="entry name" value="LPLAT_LABLAT-like"/>
    <property type="match status" value="1"/>
</dbReference>
<dbReference type="AlphaFoldDB" id="A0A4Q7ZEA6"/>
<protein>
    <submittedName>
        <fullName evidence="7">KDO2-lipid IV(A) lauroyltransferase</fullName>
    </submittedName>
</protein>
<dbReference type="GO" id="GO:0009247">
    <property type="term" value="P:glycolipid biosynthetic process"/>
    <property type="evidence" value="ECO:0007669"/>
    <property type="project" value="UniProtKB-ARBA"/>
</dbReference>
<gene>
    <name evidence="7" type="ORF">EV385_0751</name>
</gene>
<accession>A0A4Q7ZEA6</accession>
<keyword evidence="5" id="KW-0472">Membrane</keyword>
<organism evidence="7 8">
    <name type="scientific">Krasilnikovia cinnamomea</name>
    <dbReference type="NCBI Taxonomy" id="349313"/>
    <lineage>
        <taxon>Bacteria</taxon>
        <taxon>Bacillati</taxon>
        <taxon>Actinomycetota</taxon>
        <taxon>Actinomycetes</taxon>
        <taxon>Micromonosporales</taxon>
        <taxon>Micromonosporaceae</taxon>
        <taxon>Krasilnikovia</taxon>
    </lineage>
</organism>
<dbReference type="EMBL" id="SHKY01000001">
    <property type="protein sequence ID" value="RZU49017.1"/>
    <property type="molecule type" value="Genomic_DNA"/>
</dbReference>
<evidence type="ECO:0000313" key="7">
    <source>
        <dbReference type="EMBL" id="RZU49017.1"/>
    </source>
</evidence>
<evidence type="ECO:0000256" key="2">
    <source>
        <dbReference type="ARBA" id="ARBA00022475"/>
    </source>
</evidence>
<dbReference type="Proteomes" id="UP000292564">
    <property type="component" value="Unassembled WGS sequence"/>
</dbReference>
<keyword evidence="4 7" id="KW-0808">Transferase</keyword>
<keyword evidence="6" id="KW-0012">Acyltransferase</keyword>
<evidence type="ECO:0000256" key="5">
    <source>
        <dbReference type="ARBA" id="ARBA00023136"/>
    </source>
</evidence>
<proteinExistence type="predicted"/>
<name>A0A4Q7ZEA6_9ACTN</name>
<evidence type="ECO:0000256" key="1">
    <source>
        <dbReference type="ARBA" id="ARBA00004533"/>
    </source>
</evidence>
<evidence type="ECO:0000313" key="8">
    <source>
        <dbReference type="Proteomes" id="UP000292564"/>
    </source>
</evidence>
<keyword evidence="2" id="KW-1003">Cell membrane</keyword>
<comment type="caution">
    <text evidence="7">The sequence shown here is derived from an EMBL/GenBank/DDBJ whole genome shotgun (WGS) entry which is preliminary data.</text>
</comment>
<dbReference type="PANTHER" id="PTHR30606:SF10">
    <property type="entry name" value="PHOSPHATIDYLINOSITOL MANNOSIDE ACYLTRANSFERASE"/>
    <property type="match status" value="1"/>
</dbReference>
<evidence type="ECO:0000256" key="4">
    <source>
        <dbReference type="ARBA" id="ARBA00022679"/>
    </source>
</evidence>
<sequence length="304" mass="33777">MSRAQDRLAELGYAAGWRLVRALPQRAAEALFRAGADRAYRGDGRGTQRLRHNLRQVVGPDLPEADLDELVRAGLRSYARYWMEAFRLPSRTPAQHLDGFRLAQADELAELLNHGRGAVLALPHVANWDAAAAWVSANGWRLVTVAERLKPESVFRRFVEYREKLGMEVLALTGGQRHPLDVLAERATQGYAVALLADRDLSARGVEVNFFGGRTRMPPGPALVALRTGAPLYAVDMWFTPERTEASMRRIPLPGPDEGPLTARVRVATQRLADAFAEGIAAHPQDWHMLQKLWLDTPARTGRA</sequence>
<dbReference type="Pfam" id="PF03279">
    <property type="entry name" value="Lip_A_acyltrans"/>
    <property type="match status" value="1"/>
</dbReference>
<dbReference type="GO" id="GO:0016746">
    <property type="term" value="F:acyltransferase activity"/>
    <property type="evidence" value="ECO:0007669"/>
    <property type="project" value="UniProtKB-KW"/>
</dbReference>